<sequence length="60" mass="6498">MGALSVPRREVRAGAPRCVSLMDGFRQQKHSTTIFHEGFMAVIKTFPNSPNVSASAITHG</sequence>
<reference evidence="1 2" key="1">
    <citation type="submission" date="2019-05" db="EMBL/GenBank/DDBJ databases">
        <title>Another draft genome of Portunus trituberculatus and its Hox gene families provides insights of decapod evolution.</title>
        <authorList>
            <person name="Jeong J.-H."/>
            <person name="Song I."/>
            <person name="Kim S."/>
            <person name="Choi T."/>
            <person name="Kim D."/>
            <person name="Ryu S."/>
            <person name="Kim W."/>
        </authorList>
    </citation>
    <scope>NUCLEOTIDE SEQUENCE [LARGE SCALE GENOMIC DNA]</scope>
    <source>
        <tissue evidence="1">Muscle</tissue>
    </source>
</reference>
<dbReference type="EMBL" id="VSRR010002136">
    <property type="protein sequence ID" value="MPC29789.1"/>
    <property type="molecule type" value="Genomic_DNA"/>
</dbReference>
<dbReference type="AlphaFoldDB" id="A0A5B7E8P4"/>
<gene>
    <name evidence="1" type="ORF">E2C01_023038</name>
</gene>
<proteinExistence type="predicted"/>
<comment type="caution">
    <text evidence="1">The sequence shown here is derived from an EMBL/GenBank/DDBJ whole genome shotgun (WGS) entry which is preliminary data.</text>
</comment>
<dbReference type="Proteomes" id="UP000324222">
    <property type="component" value="Unassembled WGS sequence"/>
</dbReference>
<name>A0A5B7E8P4_PORTR</name>
<keyword evidence="2" id="KW-1185">Reference proteome</keyword>
<organism evidence="1 2">
    <name type="scientific">Portunus trituberculatus</name>
    <name type="common">Swimming crab</name>
    <name type="synonym">Neptunus trituberculatus</name>
    <dbReference type="NCBI Taxonomy" id="210409"/>
    <lineage>
        <taxon>Eukaryota</taxon>
        <taxon>Metazoa</taxon>
        <taxon>Ecdysozoa</taxon>
        <taxon>Arthropoda</taxon>
        <taxon>Crustacea</taxon>
        <taxon>Multicrustacea</taxon>
        <taxon>Malacostraca</taxon>
        <taxon>Eumalacostraca</taxon>
        <taxon>Eucarida</taxon>
        <taxon>Decapoda</taxon>
        <taxon>Pleocyemata</taxon>
        <taxon>Brachyura</taxon>
        <taxon>Eubrachyura</taxon>
        <taxon>Portunoidea</taxon>
        <taxon>Portunidae</taxon>
        <taxon>Portuninae</taxon>
        <taxon>Portunus</taxon>
    </lineage>
</organism>
<evidence type="ECO:0000313" key="2">
    <source>
        <dbReference type="Proteomes" id="UP000324222"/>
    </source>
</evidence>
<protein>
    <submittedName>
        <fullName evidence="1">Uncharacterized protein</fullName>
    </submittedName>
</protein>
<accession>A0A5B7E8P4</accession>
<evidence type="ECO:0000313" key="1">
    <source>
        <dbReference type="EMBL" id="MPC29789.1"/>
    </source>
</evidence>